<comment type="caution">
    <text evidence="4">The sequence shown here is derived from an EMBL/GenBank/DDBJ whole genome shotgun (WGS) entry which is preliminary data.</text>
</comment>
<dbReference type="GO" id="GO:0003677">
    <property type="term" value="F:DNA binding"/>
    <property type="evidence" value="ECO:0007669"/>
    <property type="project" value="UniProtKB-UniRule"/>
</dbReference>
<evidence type="ECO:0000256" key="2">
    <source>
        <dbReference type="PROSITE-ProRule" id="PRU00335"/>
    </source>
</evidence>
<dbReference type="Proteomes" id="UP000031563">
    <property type="component" value="Unassembled WGS sequence"/>
</dbReference>
<protein>
    <submittedName>
        <fullName evidence="4">Transcriptional regulator, TetR family</fullName>
    </submittedName>
</protein>
<dbReference type="Pfam" id="PF00440">
    <property type="entry name" value="TetR_N"/>
    <property type="match status" value="1"/>
</dbReference>
<reference evidence="4" key="1">
    <citation type="submission" date="2015-02" db="EMBL/GenBank/DDBJ databases">
        <title>Genome Assembly of Bacillaceae bacterium MTCC 8252.</title>
        <authorList>
            <person name="Verma A."/>
            <person name="Khatri I."/>
            <person name="Mual P."/>
            <person name="Subramanian S."/>
            <person name="Krishnamurthi S."/>
        </authorList>
    </citation>
    <scope>NUCLEOTIDE SEQUENCE [LARGE SCALE GENOMIC DNA]</scope>
    <source>
        <strain evidence="4">MTCC 8252</strain>
    </source>
</reference>
<accession>A0A0F5I5J8</accession>
<dbReference type="PROSITE" id="PS50977">
    <property type="entry name" value="HTH_TETR_2"/>
    <property type="match status" value="1"/>
</dbReference>
<dbReference type="InterPro" id="IPR001647">
    <property type="entry name" value="HTH_TetR"/>
</dbReference>
<dbReference type="SUPFAM" id="SSF46689">
    <property type="entry name" value="Homeodomain-like"/>
    <property type="match status" value="1"/>
</dbReference>
<name>A0A0F5I5J8_BACTR</name>
<feature type="DNA-binding region" description="H-T-H motif" evidence="2">
    <location>
        <begin position="34"/>
        <end position="53"/>
    </location>
</feature>
<keyword evidence="5" id="KW-1185">Reference proteome</keyword>
<evidence type="ECO:0000259" key="3">
    <source>
        <dbReference type="PROSITE" id="PS50977"/>
    </source>
</evidence>
<proteinExistence type="predicted"/>
<dbReference type="STRING" id="1221996.QY95_00997"/>
<dbReference type="OrthoDB" id="5366068at2"/>
<keyword evidence="1 2" id="KW-0238">DNA-binding</keyword>
<evidence type="ECO:0000313" key="5">
    <source>
        <dbReference type="Proteomes" id="UP000031563"/>
    </source>
</evidence>
<feature type="domain" description="HTH tetR-type" evidence="3">
    <location>
        <begin position="11"/>
        <end position="71"/>
    </location>
</feature>
<sequence>MTATRKEIQKARMWRYFLDAAVEVIEEEGIDHVTIRKIADKAGYTSSTAYNYFKDLSRLKFFAAMRFTRGYLEDLPRYMEKGTNTIEKWLYTWECFCKHSFEQPEIYSLIFIEHLETIPEELLDYYYSIYPKELSGLPENIQSIVMEHTFSKRSALYIREAVGEGFVAEEDVDFISDATLLIWKGMMATVMNQQDSYSAEEATAKTLYYIYESVLRTVQPEKREEIHFSPEINKERGGDLGI</sequence>
<dbReference type="EMBL" id="JWIR02000025">
    <property type="protein sequence ID" value="KKB40934.1"/>
    <property type="molecule type" value="Genomic_DNA"/>
</dbReference>
<organism evidence="4 5">
    <name type="scientific">Bacillus thermotolerans</name>
    <name type="common">Quasibacillus thermotolerans</name>
    <dbReference type="NCBI Taxonomy" id="1221996"/>
    <lineage>
        <taxon>Bacteria</taxon>
        <taxon>Bacillati</taxon>
        <taxon>Bacillota</taxon>
        <taxon>Bacilli</taxon>
        <taxon>Bacillales</taxon>
        <taxon>Bacillaceae</taxon>
        <taxon>Bacillus</taxon>
    </lineage>
</organism>
<evidence type="ECO:0000313" key="4">
    <source>
        <dbReference type="EMBL" id="KKB40934.1"/>
    </source>
</evidence>
<accession>A0A0F5HR22</accession>
<gene>
    <name evidence="4" type="ORF">QY95_00997</name>
</gene>
<dbReference type="RefSeq" id="WP_039231528.1">
    <property type="nucleotide sequence ID" value="NZ_JWIR02000025.1"/>
</dbReference>
<dbReference type="Gene3D" id="1.10.357.10">
    <property type="entry name" value="Tetracycline Repressor, domain 2"/>
    <property type="match status" value="1"/>
</dbReference>
<evidence type="ECO:0000256" key="1">
    <source>
        <dbReference type="ARBA" id="ARBA00023125"/>
    </source>
</evidence>
<dbReference type="InterPro" id="IPR009057">
    <property type="entry name" value="Homeodomain-like_sf"/>
</dbReference>
<dbReference type="AlphaFoldDB" id="A0A0F5I5J8"/>